<dbReference type="InterPro" id="IPR036390">
    <property type="entry name" value="WH_DNA-bd_sf"/>
</dbReference>
<dbReference type="InterPro" id="IPR011991">
    <property type="entry name" value="ArsR-like_HTH"/>
</dbReference>
<dbReference type="CDD" id="cd00090">
    <property type="entry name" value="HTH_ARSR"/>
    <property type="match status" value="1"/>
</dbReference>
<dbReference type="GO" id="GO:0003677">
    <property type="term" value="F:DNA binding"/>
    <property type="evidence" value="ECO:0007669"/>
    <property type="project" value="UniProtKB-KW"/>
</dbReference>
<accession>A0A2I9DRE1</accession>
<dbReference type="AlphaFoldDB" id="A0A2I9DRE1"/>
<dbReference type="InterPro" id="IPR051081">
    <property type="entry name" value="HTH_MetalResp_TranReg"/>
</dbReference>
<dbReference type="SMART" id="SM00418">
    <property type="entry name" value="HTH_ARSR"/>
    <property type="match status" value="1"/>
</dbReference>
<evidence type="ECO:0000256" key="3">
    <source>
        <dbReference type="ARBA" id="ARBA00023163"/>
    </source>
</evidence>
<dbReference type="Gene3D" id="1.10.10.10">
    <property type="entry name" value="Winged helix-like DNA-binding domain superfamily/Winged helix DNA-binding domain"/>
    <property type="match status" value="1"/>
</dbReference>
<dbReference type="GO" id="GO:0003700">
    <property type="term" value="F:DNA-binding transcription factor activity"/>
    <property type="evidence" value="ECO:0007669"/>
    <property type="project" value="InterPro"/>
</dbReference>
<sequence>MRDQAVTQPHEQDLLRVSELFRALSEPVRLRLLLLLRDQGRTVGDLVDALGLPQSTVSRHLAVLRGASLVRGERRGTRVTYHLADVHVAHIVGDAFLHARHERLGLPERDAH</sequence>
<dbReference type="InterPro" id="IPR036388">
    <property type="entry name" value="WH-like_DNA-bd_sf"/>
</dbReference>
<evidence type="ECO:0000313" key="6">
    <source>
        <dbReference type="Proteomes" id="UP000236569"/>
    </source>
</evidence>
<dbReference type="OrthoDB" id="9794330at2"/>
<organism evidence="5 6">
    <name type="scientific">Deinococcus aerius</name>
    <dbReference type="NCBI Taxonomy" id="200253"/>
    <lineage>
        <taxon>Bacteria</taxon>
        <taxon>Thermotogati</taxon>
        <taxon>Deinococcota</taxon>
        <taxon>Deinococci</taxon>
        <taxon>Deinococcales</taxon>
        <taxon>Deinococcaceae</taxon>
        <taxon>Deinococcus</taxon>
    </lineage>
</organism>
<evidence type="ECO:0000256" key="2">
    <source>
        <dbReference type="ARBA" id="ARBA00023125"/>
    </source>
</evidence>
<evidence type="ECO:0000256" key="1">
    <source>
        <dbReference type="ARBA" id="ARBA00023015"/>
    </source>
</evidence>
<dbReference type="Proteomes" id="UP000236569">
    <property type="component" value="Unassembled WGS sequence"/>
</dbReference>
<dbReference type="PANTHER" id="PTHR33154">
    <property type="entry name" value="TRANSCRIPTIONAL REGULATOR, ARSR FAMILY"/>
    <property type="match status" value="1"/>
</dbReference>
<keyword evidence="6" id="KW-1185">Reference proteome</keyword>
<dbReference type="InterPro" id="IPR001845">
    <property type="entry name" value="HTH_ArsR_DNA-bd_dom"/>
</dbReference>
<dbReference type="PANTHER" id="PTHR33154:SF18">
    <property type="entry name" value="ARSENICAL RESISTANCE OPERON REPRESSOR"/>
    <property type="match status" value="1"/>
</dbReference>
<gene>
    <name evidence="5" type="ORF">DAERI_200008</name>
</gene>
<dbReference type="EMBL" id="BFAG01000020">
    <property type="protein sequence ID" value="GBF07951.1"/>
    <property type="molecule type" value="Genomic_DNA"/>
</dbReference>
<dbReference type="PROSITE" id="PS50987">
    <property type="entry name" value="HTH_ARSR_2"/>
    <property type="match status" value="1"/>
</dbReference>
<protein>
    <submittedName>
        <fullName evidence="5">HTH-type transcriptional repressor CzrA, czrA</fullName>
    </submittedName>
</protein>
<dbReference type="PRINTS" id="PR00778">
    <property type="entry name" value="HTHARSR"/>
</dbReference>
<name>A0A2I9DRE1_9DEIO</name>
<dbReference type="RefSeq" id="WP_103131237.1">
    <property type="nucleotide sequence ID" value="NZ_BFAG01000020.1"/>
</dbReference>
<proteinExistence type="predicted"/>
<feature type="domain" description="HTH arsR-type" evidence="4">
    <location>
        <begin position="9"/>
        <end position="103"/>
    </location>
</feature>
<comment type="caution">
    <text evidence="5">The sequence shown here is derived from an EMBL/GenBank/DDBJ whole genome shotgun (WGS) entry which is preliminary data.</text>
</comment>
<keyword evidence="1" id="KW-0805">Transcription regulation</keyword>
<keyword evidence="2" id="KW-0238">DNA-binding</keyword>
<dbReference type="NCBIfam" id="NF033788">
    <property type="entry name" value="HTH_metalloreg"/>
    <property type="match status" value="1"/>
</dbReference>
<dbReference type="SUPFAM" id="SSF46785">
    <property type="entry name" value="Winged helix' DNA-binding domain"/>
    <property type="match status" value="1"/>
</dbReference>
<evidence type="ECO:0000313" key="5">
    <source>
        <dbReference type="EMBL" id="GBF07951.1"/>
    </source>
</evidence>
<reference evidence="6" key="1">
    <citation type="submission" date="2018-01" db="EMBL/GenBank/DDBJ databases">
        <title>Draft Genome Sequence of the Radioresistant Bacterium Deinococcus aerius TR0125, Isolated from the Higher Atmosphere above Japan.</title>
        <authorList>
            <person name="Satoh K."/>
            <person name="Arai H."/>
            <person name="Sanzen T."/>
            <person name="Kawaguchi Y."/>
            <person name="Hayashi H."/>
            <person name="Yokobori S."/>
            <person name="Yamagishi A."/>
            <person name="Oono Y."/>
            <person name="Narumi I."/>
        </authorList>
    </citation>
    <scope>NUCLEOTIDE SEQUENCE [LARGE SCALE GENOMIC DNA]</scope>
    <source>
        <strain evidence="6">TR0125</strain>
    </source>
</reference>
<evidence type="ECO:0000259" key="4">
    <source>
        <dbReference type="PROSITE" id="PS50987"/>
    </source>
</evidence>
<keyword evidence="3" id="KW-0804">Transcription</keyword>
<dbReference type="Pfam" id="PF01022">
    <property type="entry name" value="HTH_5"/>
    <property type="match status" value="1"/>
</dbReference>